<evidence type="ECO:0000313" key="3">
    <source>
        <dbReference type="EMBL" id="RCV24332.1"/>
    </source>
</evidence>
<feature type="transmembrane region" description="Helical" evidence="2">
    <location>
        <begin position="34"/>
        <end position="53"/>
    </location>
</feature>
<organism evidence="3">
    <name type="scientific">Setaria italica</name>
    <name type="common">Foxtail millet</name>
    <name type="synonym">Panicum italicum</name>
    <dbReference type="NCBI Taxonomy" id="4555"/>
    <lineage>
        <taxon>Eukaryota</taxon>
        <taxon>Viridiplantae</taxon>
        <taxon>Streptophyta</taxon>
        <taxon>Embryophyta</taxon>
        <taxon>Tracheophyta</taxon>
        <taxon>Spermatophyta</taxon>
        <taxon>Magnoliopsida</taxon>
        <taxon>Liliopsida</taxon>
        <taxon>Poales</taxon>
        <taxon>Poaceae</taxon>
        <taxon>PACMAD clade</taxon>
        <taxon>Panicoideae</taxon>
        <taxon>Panicodae</taxon>
        <taxon>Paniceae</taxon>
        <taxon>Cenchrinae</taxon>
        <taxon>Setaria</taxon>
    </lineage>
</organism>
<accession>A0A368R2D5</accession>
<name>A0A368R2D5_SETIT</name>
<sequence>MIKAGRLVCLPGGITIRQYTAMKKFASCLSSLQAMYASMTIILAITISCSVVVHCSKVQGSDGPIHDAAVAHLDGDHRGSVPPPPHSGPTTHTHFTMPPPPQQRRLLHLTGRWTGA</sequence>
<reference evidence="3" key="1">
    <citation type="journal article" date="2012" name="Nat. Biotechnol.">
        <title>Reference genome sequence of the model plant Setaria.</title>
        <authorList>
            <person name="Bennetzen J.L."/>
            <person name="Schmutz J."/>
            <person name="Wang H."/>
            <person name="Percifield R."/>
            <person name="Hawkins J."/>
            <person name="Pontaroli A.C."/>
            <person name="Estep M."/>
            <person name="Feng L."/>
            <person name="Vaughn J.N."/>
            <person name="Grimwood J."/>
            <person name="Jenkins J."/>
            <person name="Barry K."/>
            <person name="Lindquist E."/>
            <person name="Hellsten U."/>
            <person name="Deshpande S."/>
            <person name="Wang X."/>
            <person name="Wu X."/>
            <person name="Mitros T."/>
            <person name="Triplett J."/>
            <person name="Yang X."/>
            <person name="Ye C.Y."/>
            <person name="Mauro-Herrera M."/>
            <person name="Wang L."/>
            <person name="Li P."/>
            <person name="Sharma M."/>
            <person name="Sharma R."/>
            <person name="Ronald P.C."/>
            <person name="Panaud O."/>
            <person name="Kellogg E.A."/>
            <person name="Brutnell T.P."/>
            <person name="Doust A.N."/>
            <person name="Tuskan G.A."/>
            <person name="Rokhsar D."/>
            <person name="Devos K.M."/>
        </authorList>
    </citation>
    <scope>NUCLEOTIDE SEQUENCE [LARGE SCALE GENOMIC DNA]</scope>
    <source>
        <strain evidence="3">Yugu1</strain>
    </source>
</reference>
<keyword evidence="2" id="KW-0812">Transmembrane</keyword>
<protein>
    <submittedName>
        <fullName evidence="3">Uncharacterized protein</fullName>
    </submittedName>
</protein>
<keyword evidence="2" id="KW-0472">Membrane</keyword>
<gene>
    <name evidence="3" type="ORF">SETIT_5G076300v2</name>
</gene>
<keyword evidence="2" id="KW-1133">Transmembrane helix</keyword>
<evidence type="ECO:0000256" key="1">
    <source>
        <dbReference type="SAM" id="MobiDB-lite"/>
    </source>
</evidence>
<reference evidence="3" key="2">
    <citation type="submission" date="2015-07" db="EMBL/GenBank/DDBJ databases">
        <authorList>
            <person name="Noorani M."/>
        </authorList>
    </citation>
    <scope>NUCLEOTIDE SEQUENCE</scope>
    <source>
        <strain evidence="3">Yugu1</strain>
    </source>
</reference>
<evidence type="ECO:0000256" key="2">
    <source>
        <dbReference type="SAM" id="Phobius"/>
    </source>
</evidence>
<dbReference type="AlphaFoldDB" id="A0A368R2D5"/>
<dbReference type="EMBL" id="CM003532">
    <property type="protein sequence ID" value="RCV24332.1"/>
    <property type="molecule type" value="Genomic_DNA"/>
</dbReference>
<proteinExistence type="predicted"/>
<feature type="region of interest" description="Disordered" evidence="1">
    <location>
        <begin position="74"/>
        <end position="103"/>
    </location>
</feature>